<reference evidence="4 6" key="2">
    <citation type="submission" date="2022-04" db="EMBL/GenBank/DDBJ databases">
        <title>Chromosome-level reference genomes for two strains of Caenorhabditis briggsae: an improved platform for comparative genomics.</title>
        <authorList>
            <person name="Stevens L."/>
            <person name="Andersen E."/>
        </authorList>
    </citation>
    <scope>NUCLEOTIDE SEQUENCE [LARGE SCALE GENOMIC DNA]</scope>
    <source>
        <strain evidence="4">VX34</strain>
        <tissue evidence="4">Whole-organism</tissue>
    </source>
</reference>
<evidence type="ECO:0000313" key="3">
    <source>
        <dbReference type="EMBL" id="ULT89918.1"/>
    </source>
</evidence>
<reference evidence="3 5" key="1">
    <citation type="submission" date="2022-02" db="EMBL/GenBank/DDBJ databases">
        <title>Chromosome-level reference genomes for two strains of Caenorhabditis briggsae: an improved platform for comparative genomics.</title>
        <authorList>
            <person name="Stevens L."/>
            <person name="Andersen E.C."/>
        </authorList>
    </citation>
    <scope>NUCLEOTIDE SEQUENCE [LARGE SCALE GENOMIC DNA]</scope>
    <source>
        <strain evidence="3">QX1410_ONT</strain>
        <tissue evidence="3">Whole-organism</tissue>
    </source>
</reference>
<dbReference type="AlphaFoldDB" id="A0AAE9F5D9"/>
<feature type="compositionally biased region" description="Acidic residues" evidence="1">
    <location>
        <begin position="48"/>
        <end position="66"/>
    </location>
</feature>
<protein>
    <recommendedName>
        <fullName evidence="2">BZIP domain-containing protein</fullName>
    </recommendedName>
</protein>
<dbReference type="OMA" id="CGDPSCG"/>
<dbReference type="PROSITE" id="PS00036">
    <property type="entry name" value="BZIP_BASIC"/>
    <property type="match status" value="1"/>
</dbReference>
<sequence length="197" mass="23205">MDCHCGDPSCGYCQAAREMHTNFYNFDEFVPMDPYNMTLQTIFEEDENRDDVEGDEENQNDSDQDVENTNQLGKAVDGMSFSQINQLQVSEDEKKRLRNTEAARRCREKIKRKTDDLEQQLTGLTAQNDLMNQHRIRLLSQVEEQMRMLEMMKKRNPESGAAISYEAKRIVDSYTEQVEAKRKEIREFFDRNCNKTY</sequence>
<accession>A0AAE9F5D9</accession>
<dbReference type="Gene3D" id="1.20.5.170">
    <property type="match status" value="1"/>
</dbReference>
<evidence type="ECO:0000256" key="1">
    <source>
        <dbReference type="SAM" id="MobiDB-lite"/>
    </source>
</evidence>
<evidence type="ECO:0000313" key="4">
    <source>
        <dbReference type="EMBL" id="UMM35724.1"/>
    </source>
</evidence>
<feature type="domain" description="BZIP" evidence="2">
    <location>
        <begin position="89"/>
        <end position="152"/>
    </location>
</feature>
<dbReference type="Pfam" id="PF07716">
    <property type="entry name" value="bZIP_2"/>
    <property type="match status" value="1"/>
</dbReference>
<organism evidence="4 6">
    <name type="scientific">Caenorhabditis briggsae</name>
    <dbReference type="NCBI Taxonomy" id="6238"/>
    <lineage>
        <taxon>Eukaryota</taxon>
        <taxon>Metazoa</taxon>
        <taxon>Ecdysozoa</taxon>
        <taxon>Nematoda</taxon>
        <taxon>Chromadorea</taxon>
        <taxon>Rhabditida</taxon>
        <taxon>Rhabditina</taxon>
        <taxon>Rhabditomorpha</taxon>
        <taxon>Rhabditoidea</taxon>
        <taxon>Rhabditidae</taxon>
        <taxon>Peloderinae</taxon>
        <taxon>Caenorhabditis</taxon>
    </lineage>
</organism>
<dbReference type="InterPro" id="IPR004827">
    <property type="entry name" value="bZIP"/>
</dbReference>
<dbReference type="PROSITE" id="PS50217">
    <property type="entry name" value="BZIP"/>
    <property type="match status" value="1"/>
</dbReference>
<dbReference type="InterPro" id="IPR046347">
    <property type="entry name" value="bZIP_sf"/>
</dbReference>
<dbReference type="Proteomes" id="UP000827892">
    <property type="component" value="Chromosome V"/>
</dbReference>
<dbReference type="Proteomes" id="UP000829354">
    <property type="component" value="Chromosome V"/>
</dbReference>
<dbReference type="GO" id="GO:0003700">
    <property type="term" value="F:DNA-binding transcription factor activity"/>
    <property type="evidence" value="ECO:0007669"/>
    <property type="project" value="InterPro"/>
</dbReference>
<dbReference type="CDD" id="cd14686">
    <property type="entry name" value="bZIP"/>
    <property type="match status" value="1"/>
</dbReference>
<keyword evidence="6" id="KW-1185">Reference proteome</keyword>
<evidence type="ECO:0000313" key="6">
    <source>
        <dbReference type="Proteomes" id="UP000829354"/>
    </source>
</evidence>
<name>A0AAE9F5D9_CAEBR</name>
<gene>
    <name evidence="3" type="ORF">L3Y34_008367</name>
    <name evidence="4" type="ORF">L5515_008215</name>
</gene>
<dbReference type="SUPFAM" id="SSF57959">
    <property type="entry name" value="Leucine zipper domain"/>
    <property type="match status" value="1"/>
</dbReference>
<proteinExistence type="predicted"/>
<dbReference type="EMBL" id="CP090895">
    <property type="protein sequence ID" value="ULT89918.1"/>
    <property type="molecule type" value="Genomic_DNA"/>
</dbReference>
<dbReference type="EMBL" id="CP092624">
    <property type="protein sequence ID" value="UMM35724.1"/>
    <property type="molecule type" value="Genomic_DNA"/>
</dbReference>
<evidence type="ECO:0000259" key="2">
    <source>
        <dbReference type="PROSITE" id="PS50217"/>
    </source>
</evidence>
<evidence type="ECO:0000313" key="5">
    <source>
        <dbReference type="Proteomes" id="UP000827892"/>
    </source>
</evidence>
<dbReference type="KEGG" id="cbr:CBG_09406"/>
<feature type="region of interest" description="Disordered" evidence="1">
    <location>
        <begin position="48"/>
        <end position="67"/>
    </location>
</feature>